<dbReference type="PANTHER" id="PTHR43289:SF34">
    <property type="entry name" value="SERINE_THREONINE-PROTEIN KINASE YBDM-RELATED"/>
    <property type="match status" value="1"/>
</dbReference>
<keyword evidence="4 5" id="KW-0067">ATP-binding</keyword>
<dbReference type="AlphaFoldDB" id="A0A9X2BNG7"/>
<evidence type="ECO:0000256" key="2">
    <source>
        <dbReference type="ARBA" id="ARBA00022741"/>
    </source>
</evidence>
<dbReference type="EMBL" id="JALPRK010000004">
    <property type="protein sequence ID" value="MCK8486829.1"/>
    <property type="molecule type" value="Genomic_DNA"/>
</dbReference>
<dbReference type="SMART" id="SM00220">
    <property type="entry name" value="S_TKc"/>
    <property type="match status" value="1"/>
</dbReference>
<gene>
    <name evidence="7" type="ORF">M0651_06525</name>
</gene>
<feature type="binding site" evidence="5">
    <location>
        <position position="48"/>
    </location>
    <ligand>
        <name>ATP</name>
        <dbReference type="ChEBI" id="CHEBI:30616"/>
    </ligand>
</feature>
<dbReference type="Proteomes" id="UP001139534">
    <property type="component" value="Unassembled WGS sequence"/>
</dbReference>
<accession>A0A9X2BNG7</accession>
<evidence type="ECO:0000256" key="3">
    <source>
        <dbReference type="ARBA" id="ARBA00022777"/>
    </source>
</evidence>
<name>A0A9X2BNG7_9BACL</name>
<sequence length="509" mass="56367">MARFVPKIAPGGLLAGRYRIEQILGQGGMSRVYLAEDLKLPGKSWAIKECLTVPGEPVSVAKEVKLLIQLNHHRLPRIVDFIDPDEDGYSYIVMDYIQGVPLDQFIRARAGRLPMELLIRFGLQMAEGLRYLHRHEPPVIHRDVKPANLLVDDKGELQFVDFGIARTFIDGKTEDTVQLGTVGFAAPEQYGDRQSDARTDLYSLGAVLLYMGTGGRFPVWTPEAASALRNHGCERLEPIVTRLLQARPEDRFNSAEEVSEALIALLRRQSEATRPVIPGSNSKTHEDIIENRGRPVLVSVLGASAGAGTTHTAIALAHLLARCIKKVVIVEMDPKSLAFLRLAQLLDEEASAAKGKTGRRFRIGHVDYAKLSARSDFISLLSEGYGCIVCDLGTGRSKELLEEFRRADLSIIVGAGAEWKAEELERFAGTLCSIEQIPPTWRFCVPFASSSGLRRIRKSLHTKNVYGLPADPNPYDPGPSMSHALQEVCENLLTKPKRTSFRFLVKPKT</sequence>
<dbReference type="Gene3D" id="3.30.200.20">
    <property type="entry name" value="Phosphorylase Kinase, domain 1"/>
    <property type="match status" value="1"/>
</dbReference>
<evidence type="ECO:0000256" key="1">
    <source>
        <dbReference type="ARBA" id="ARBA00022679"/>
    </source>
</evidence>
<reference evidence="7" key="1">
    <citation type="submission" date="2022-04" db="EMBL/GenBank/DDBJ databases">
        <authorList>
            <person name="Seo M.-J."/>
        </authorList>
    </citation>
    <scope>NUCLEOTIDE SEQUENCE</scope>
    <source>
        <strain evidence="7">MBLB2552</strain>
    </source>
</reference>
<dbReference type="CDD" id="cd14014">
    <property type="entry name" value="STKc_PknB_like"/>
    <property type="match status" value="1"/>
</dbReference>
<dbReference type="Pfam" id="PF00069">
    <property type="entry name" value="Pkinase"/>
    <property type="match status" value="1"/>
</dbReference>
<keyword evidence="2 5" id="KW-0547">Nucleotide-binding</keyword>
<proteinExistence type="predicted"/>
<dbReference type="PANTHER" id="PTHR43289">
    <property type="entry name" value="MITOGEN-ACTIVATED PROTEIN KINASE KINASE KINASE 20-RELATED"/>
    <property type="match status" value="1"/>
</dbReference>
<protein>
    <submittedName>
        <fullName evidence="7">Protein kinase</fullName>
    </submittedName>
</protein>
<dbReference type="SUPFAM" id="SSF56112">
    <property type="entry name" value="Protein kinase-like (PK-like)"/>
    <property type="match status" value="1"/>
</dbReference>
<dbReference type="Gene3D" id="3.40.50.300">
    <property type="entry name" value="P-loop containing nucleotide triphosphate hydrolases"/>
    <property type="match status" value="1"/>
</dbReference>
<dbReference type="InterPro" id="IPR008271">
    <property type="entry name" value="Ser/Thr_kinase_AS"/>
</dbReference>
<dbReference type="GO" id="GO:0005524">
    <property type="term" value="F:ATP binding"/>
    <property type="evidence" value="ECO:0007669"/>
    <property type="project" value="UniProtKB-UniRule"/>
</dbReference>
<evidence type="ECO:0000256" key="5">
    <source>
        <dbReference type="PROSITE-ProRule" id="PRU10141"/>
    </source>
</evidence>
<dbReference type="GO" id="GO:0004674">
    <property type="term" value="F:protein serine/threonine kinase activity"/>
    <property type="evidence" value="ECO:0007669"/>
    <property type="project" value="TreeGrafter"/>
</dbReference>
<evidence type="ECO:0000313" key="7">
    <source>
        <dbReference type="EMBL" id="MCK8486829.1"/>
    </source>
</evidence>
<dbReference type="RefSeq" id="WP_248551034.1">
    <property type="nucleotide sequence ID" value="NZ_JALPRK010000004.1"/>
</dbReference>
<dbReference type="InterPro" id="IPR027417">
    <property type="entry name" value="P-loop_NTPase"/>
</dbReference>
<dbReference type="InterPro" id="IPR000719">
    <property type="entry name" value="Prot_kinase_dom"/>
</dbReference>
<dbReference type="PROSITE" id="PS00108">
    <property type="entry name" value="PROTEIN_KINASE_ST"/>
    <property type="match status" value="1"/>
</dbReference>
<keyword evidence="8" id="KW-1185">Reference proteome</keyword>
<evidence type="ECO:0000259" key="6">
    <source>
        <dbReference type="PROSITE" id="PS50011"/>
    </source>
</evidence>
<organism evidence="7 8">
    <name type="scientific">Paenibacillus mellifer</name>
    <dbReference type="NCBI Taxonomy" id="2937794"/>
    <lineage>
        <taxon>Bacteria</taxon>
        <taxon>Bacillati</taxon>
        <taxon>Bacillota</taxon>
        <taxon>Bacilli</taxon>
        <taxon>Bacillales</taxon>
        <taxon>Paenibacillaceae</taxon>
        <taxon>Paenibacillus</taxon>
    </lineage>
</organism>
<keyword evidence="3 7" id="KW-0418">Kinase</keyword>
<dbReference type="PROSITE" id="PS00107">
    <property type="entry name" value="PROTEIN_KINASE_ATP"/>
    <property type="match status" value="1"/>
</dbReference>
<evidence type="ECO:0000256" key="4">
    <source>
        <dbReference type="ARBA" id="ARBA00022840"/>
    </source>
</evidence>
<dbReference type="InterPro" id="IPR017441">
    <property type="entry name" value="Protein_kinase_ATP_BS"/>
</dbReference>
<dbReference type="SUPFAM" id="SSF52540">
    <property type="entry name" value="P-loop containing nucleoside triphosphate hydrolases"/>
    <property type="match status" value="1"/>
</dbReference>
<feature type="domain" description="Protein kinase" evidence="6">
    <location>
        <begin position="18"/>
        <end position="263"/>
    </location>
</feature>
<evidence type="ECO:0000313" key="8">
    <source>
        <dbReference type="Proteomes" id="UP001139534"/>
    </source>
</evidence>
<dbReference type="PROSITE" id="PS50011">
    <property type="entry name" value="PROTEIN_KINASE_DOM"/>
    <property type="match status" value="1"/>
</dbReference>
<dbReference type="InterPro" id="IPR011009">
    <property type="entry name" value="Kinase-like_dom_sf"/>
</dbReference>
<comment type="caution">
    <text evidence="7">The sequence shown here is derived from an EMBL/GenBank/DDBJ whole genome shotgun (WGS) entry which is preliminary data.</text>
</comment>
<dbReference type="Gene3D" id="1.10.510.10">
    <property type="entry name" value="Transferase(Phosphotransferase) domain 1"/>
    <property type="match status" value="1"/>
</dbReference>
<keyword evidence="1" id="KW-0808">Transferase</keyword>